<comment type="caution">
    <text evidence="1">The sequence shown here is derived from an EMBL/GenBank/DDBJ whole genome shotgun (WGS) entry which is preliminary data.</text>
</comment>
<reference evidence="1 2" key="1">
    <citation type="submission" date="2017-02" db="EMBL/GenBank/DDBJ databases">
        <title>Natronthermophilus aegyptiacus gen. nov.,sp. nov., an aerobic, extremely halophilic alkalithermophilic archaeon isolated from the athalassohaline Wadi An Natrun, Egypt.</title>
        <authorList>
            <person name="Zhao B."/>
        </authorList>
    </citation>
    <scope>NUCLEOTIDE SEQUENCE [LARGE SCALE GENOMIC DNA]</scope>
    <source>
        <strain evidence="1 2">CGMCC 1.3597</strain>
    </source>
</reference>
<dbReference type="Proteomes" id="UP000196084">
    <property type="component" value="Unassembled WGS sequence"/>
</dbReference>
<evidence type="ECO:0000313" key="2">
    <source>
        <dbReference type="Proteomes" id="UP000196084"/>
    </source>
</evidence>
<proteinExistence type="predicted"/>
<sequence length="124" mass="13337">MLICYWSLVTAPPAVVPTRPSTLTTSGSLPASHQRHATAYAALTVALAYAIADRTRPPAHKALLVFSIATGYGAVMEFGQVFQPDRVASLVDMVANTIGSAVALSWYHLEQRAQFIPVGREKRA</sequence>
<dbReference type="EMBL" id="MWPH01000004">
    <property type="protein sequence ID" value="OVE83128.1"/>
    <property type="molecule type" value="Genomic_DNA"/>
</dbReference>
<gene>
    <name evidence="1" type="ORF">B2G88_17105</name>
</gene>
<dbReference type="AlphaFoldDB" id="A0A202E4L2"/>
<evidence type="ECO:0008006" key="3">
    <source>
        <dbReference type="Google" id="ProtNLM"/>
    </source>
</evidence>
<accession>A0A202E4L2</accession>
<dbReference type="NCBIfam" id="NF037970">
    <property type="entry name" value="vanZ_1"/>
    <property type="match status" value="1"/>
</dbReference>
<protein>
    <recommendedName>
        <fullName evidence="3">VanZ-like domain-containing protein</fullName>
    </recommendedName>
</protein>
<organism evidence="1 2">
    <name type="scientific">Natronolimnobius baerhuensis</name>
    <dbReference type="NCBI Taxonomy" id="253108"/>
    <lineage>
        <taxon>Archaea</taxon>
        <taxon>Methanobacteriati</taxon>
        <taxon>Methanobacteriota</taxon>
        <taxon>Stenosarchaea group</taxon>
        <taxon>Halobacteria</taxon>
        <taxon>Halobacteriales</taxon>
        <taxon>Natrialbaceae</taxon>
        <taxon>Natronolimnobius</taxon>
    </lineage>
</organism>
<name>A0A202E4L2_9EURY</name>
<evidence type="ECO:0000313" key="1">
    <source>
        <dbReference type="EMBL" id="OVE83128.1"/>
    </source>
</evidence>
<keyword evidence="2" id="KW-1185">Reference proteome</keyword>